<evidence type="ECO:0000313" key="2">
    <source>
        <dbReference type="EMBL" id="RZF64298.1"/>
    </source>
</evidence>
<dbReference type="InterPro" id="IPR026365">
    <property type="entry name" value="BcepMu_gp16"/>
</dbReference>
<dbReference type="AlphaFoldDB" id="A0A4V2DDA4"/>
<name>A0A4V2DDA4_9SPHN</name>
<reference evidence="2 3" key="1">
    <citation type="submission" date="2019-02" db="EMBL/GenBank/DDBJ databases">
        <authorList>
            <person name="Li Y."/>
        </authorList>
    </citation>
    <scope>NUCLEOTIDE SEQUENCE [LARGE SCALE GENOMIC DNA]</scope>
    <source>
        <strain evidence="2 3">3-7</strain>
    </source>
</reference>
<protein>
    <submittedName>
        <fullName evidence="2">DNA-binding protein</fullName>
    </submittedName>
</protein>
<accession>A0A4V2DDA4</accession>
<dbReference type="GO" id="GO:0003677">
    <property type="term" value="F:DNA binding"/>
    <property type="evidence" value="ECO:0007669"/>
    <property type="project" value="UniProtKB-KW"/>
</dbReference>
<dbReference type="NCBIfam" id="TIGR04111">
    <property type="entry name" value="BcepMu_gp16"/>
    <property type="match status" value="1"/>
</dbReference>
<organism evidence="2 3">
    <name type="scientific">Sphingomonas populi</name>
    <dbReference type="NCBI Taxonomy" id="2484750"/>
    <lineage>
        <taxon>Bacteria</taxon>
        <taxon>Pseudomonadati</taxon>
        <taxon>Pseudomonadota</taxon>
        <taxon>Alphaproteobacteria</taxon>
        <taxon>Sphingomonadales</taxon>
        <taxon>Sphingomonadaceae</taxon>
        <taxon>Sphingomonas</taxon>
    </lineage>
</organism>
<dbReference type="Gene3D" id="1.10.260.40">
    <property type="entry name" value="lambda repressor-like DNA-binding domains"/>
    <property type="match status" value="1"/>
</dbReference>
<dbReference type="OrthoDB" id="7575599at2"/>
<dbReference type="EMBL" id="SGIS01000016">
    <property type="protein sequence ID" value="RZF64298.1"/>
    <property type="molecule type" value="Genomic_DNA"/>
</dbReference>
<comment type="caution">
    <text evidence="2">The sequence shown here is derived from an EMBL/GenBank/DDBJ whole genome shotgun (WGS) entry which is preliminary data.</text>
</comment>
<evidence type="ECO:0000313" key="3">
    <source>
        <dbReference type="Proteomes" id="UP000292085"/>
    </source>
</evidence>
<gene>
    <name evidence="2" type="ORF">EWE75_12185</name>
</gene>
<dbReference type="RefSeq" id="WP_130157797.1">
    <property type="nucleotide sequence ID" value="NZ_SGIS01000016.1"/>
</dbReference>
<keyword evidence="3" id="KW-1185">Reference proteome</keyword>
<dbReference type="InterPro" id="IPR010982">
    <property type="entry name" value="Lambda_DNA-bd_dom_sf"/>
</dbReference>
<evidence type="ECO:0000256" key="1">
    <source>
        <dbReference type="SAM" id="MobiDB-lite"/>
    </source>
</evidence>
<sequence length="95" mass="10131">MSAPRVPIEAIKERALAARYRFEASGTNISEWARERGFSISLVQSVLAGNRACRRGESHAIAVALGIKPQVAPPGPLPIVDAGPRHGFGDMEPAQ</sequence>
<proteinExistence type="predicted"/>
<dbReference type="Proteomes" id="UP000292085">
    <property type="component" value="Unassembled WGS sequence"/>
</dbReference>
<feature type="region of interest" description="Disordered" evidence="1">
    <location>
        <begin position="75"/>
        <end position="95"/>
    </location>
</feature>
<keyword evidence="2" id="KW-0238">DNA-binding</keyword>